<proteinExistence type="predicted"/>
<dbReference type="Pfam" id="PF09346">
    <property type="entry name" value="SMI1_KNR4"/>
    <property type="match status" value="1"/>
</dbReference>
<dbReference type="Gene3D" id="3.40.1580.10">
    <property type="entry name" value="SMI1/KNR4-like"/>
    <property type="match status" value="1"/>
</dbReference>
<evidence type="ECO:0000259" key="1">
    <source>
        <dbReference type="SMART" id="SM00860"/>
    </source>
</evidence>
<dbReference type="InterPro" id="IPR037883">
    <property type="entry name" value="Knr4/Smi1-like_sf"/>
</dbReference>
<dbReference type="InterPro" id="IPR018958">
    <property type="entry name" value="Knr4/Smi1-like_dom"/>
</dbReference>
<evidence type="ECO:0000313" key="3">
    <source>
        <dbReference type="Proteomes" id="UP000500970"/>
    </source>
</evidence>
<feature type="domain" description="Knr4/Smi1-like" evidence="1">
    <location>
        <begin position="14"/>
        <end position="133"/>
    </location>
</feature>
<protein>
    <submittedName>
        <fullName evidence="2">SMI1/KNR4 family protein</fullName>
    </submittedName>
</protein>
<keyword evidence="3" id="KW-1185">Reference proteome</keyword>
<dbReference type="EMBL" id="CP053985">
    <property type="protein sequence ID" value="QKH38517.1"/>
    <property type="molecule type" value="Genomic_DNA"/>
</dbReference>
<dbReference type="SMART" id="SM00860">
    <property type="entry name" value="SMI1_KNR4"/>
    <property type="match status" value="1"/>
</dbReference>
<evidence type="ECO:0000313" key="2">
    <source>
        <dbReference type="EMBL" id="QKH38517.1"/>
    </source>
</evidence>
<dbReference type="KEGG" id="apes:FOC84_27725"/>
<sequence>MDSLDKKDWTGGVGASASALSQLQKLAHAEIPSGYYEFLAVSDGGEGPLPVAPYNACLDNVGMMLREVSDRWHQEWVTEGFFPIGGNGAGELIGFDLRNPAPFAIIYVDMIAGVDSAEVIALNWEKFSELLGRQS</sequence>
<gene>
    <name evidence="2" type="ORF">FOC84_27725</name>
</gene>
<dbReference type="SUPFAM" id="SSF160631">
    <property type="entry name" value="SMI1/KNR4-like"/>
    <property type="match status" value="1"/>
</dbReference>
<reference evidence="2 3" key="1">
    <citation type="submission" date="2020-05" db="EMBL/GenBank/DDBJ databases">
        <title>FDA dAtabase for Regulatory Grade micrObial Sequences (FDA-ARGOS): Supporting development and validation of Infectious Disease Dx tests.</title>
        <authorList>
            <person name="Sproer C."/>
            <person name="Gronow S."/>
            <person name="Severitt S."/>
            <person name="Schroder I."/>
            <person name="Tallon L."/>
            <person name="Sadzewicz L."/>
            <person name="Zhao X."/>
            <person name="Vavikolanu K."/>
            <person name="Mehta A."/>
            <person name="Aluvathingal J."/>
            <person name="Nadendla S."/>
            <person name="Myers T."/>
            <person name="Yan Y."/>
            <person name="Sichtig H."/>
        </authorList>
    </citation>
    <scope>NUCLEOTIDE SEQUENCE [LARGE SCALE GENOMIC DNA]</scope>
    <source>
        <strain evidence="2 3">FDAARGOS_790</strain>
    </source>
</reference>
<dbReference type="Proteomes" id="UP000500970">
    <property type="component" value="Chromosome"/>
</dbReference>
<accession>A0A7D4HU42</accession>
<dbReference type="RefSeq" id="WP_173147928.1">
    <property type="nucleotide sequence ID" value="NZ_CP053985.1"/>
</dbReference>
<name>A0A7D4HU42_9BURK</name>
<organism evidence="2 3">
    <name type="scientific">Achromobacter pestifer</name>
    <dbReference type="NCBI Taxonomy" id="1353889"/>
    <lineage>
        <taxon>Bacteria</taxon>
        <taxon>Pseudomonadati</taxon>
        <taxon>Pseudomonadota</taxon>
        <taxon>Betaproteobacteria</taxon>
        <taxon>Burkholderiales</taxon>
        <taxon>Alcaligenaceae</taxon>
        <taxon>Achromobacter</taxon>
    </lineage>
</organism>
<dbReference type="AlphaFoldDB" id="A0A7D4HU42"/>